<feature type="domain" description="Cyclic nucleotide-binding" evidence="1">
    <location>
        <begin position="25"/>
        <end position="144"/>
    </location>
</feature>
<dbReference type="SMART" id="SM00100">
    <property type="entry name" value="cNMP"/>
    <property type="match status" value="1"/>
</dbReference>
<dbReference type="Pfam" id="PF00027">
    <property type="entry name" value="cNMP_binding"/>
    <property type="match status" value="1"/>
</dbReference>
<reference evidence="2 3" key="1">
    <citation type="submission" date="2019-06" db="EMBL/GenBank/DDBJ databases">
        <title>Whole genome sequence for Cellvibrionaceae sp. R142.</title>
        <authorList>
            <person name="Wang G."/>
        </authorList>
    </citation>
    <scope>NUCLEOTIDE SEQUENCE [LARGE SCALE GENOMIC DNA]</scope>
    <source>
        <strain evidence="2 3">R142</strain>
    </source>
</reference>
<evidence type="ECO:0000313" key="2">
    <source>
        <dbReference type="EMBL" id="TQV84743.1"/>
    </source>
</evidence>
<dbReference type="InterPro" id="IPR018490">
    <property type="entry name" value="cNMP-bd_dom_sf"/>
</dbReference>
<dbReference type="EMBL" id="VHSG01000005">
    <property type="protein sequence ID" value="TQV84743.1"/>
    <property type="molecule type" value="Genomic_DNA"/>
</dbReference>
<dbReference type="AlphaFoldDB" id="A0A545U5R4"/>
<accession>A0A545U5R4</accession>
<gene>
    <name evidence="2" type="ORF">FKG94_04265</name>
</gene>
<organism evidence="2 3">
    <name type="scientific">Exilibacterium tricleocarpae</name>
    <dbReference type="NCBI Taxonomy" id="2591008"/>
    <lineage>
        <taxon>Bacteria</taxon>
        <taxon>Pseudomonadati</taxon>
        <taxon>Pseudomonadota</taxon>
        <taxon>Gammaproteobacteria</taxon>
        <taxon>Cellvibrionales</taxon>
        <taxon>Cellvibrionaceae</taxon>
        <taxon>Exilibacterium</taxon>
    </lineage>
</organism>
<dbReference type="PROSITE" id="PS50042">
    <property type="entry name" value="CNMP_BINDING_3"/>
    <property type="match status" value="1"/>
</dbReference>
<dbReference type="PANTHER" id="PTHR24567:SF68">
    <property type="entry name" value="DNA-BINDING TRANSCRIPTIONAL DUAL REGULATOR CRP"/>
    <property type="match status" value="1"/>
</dbReference>
<keyword evidence="3" id="KW-1185">Reference proteome</keyword>
<dbReference type="InterPro" id="IPR000595">
    <property type="entry name" value="cNMP-bd_dom"/>
</dbReference>
<dbReference type="OrthoDB" id="6881322at2"/>
<dbReference type="InterPro" id="IPR014710">
    <property type="entry name" value="RmlC-like_jellyroll"/>
</dbReference>
<proteinExistence type="predicted"/>
<name>A0A545U5R4_9GAMM</name>
<dbReference type="InterPro" id="IPR050397">
    <property type="entry name" value="Env_Response_Regulators"/>
</dbReference>
<dbReference type="GO" id="GO:0003700">
    <property type="term" value="F:DNA-binding transcription factor activity"/>
    <property type="evidence" value="ECO:0007669"/>
    <property type="project" value="TreeGrafter"/>
</dbReference>
<dbReference type="CDD" id="cd00038">
    <property type="entry name" value="CAP_ED"/>
    <property type="match status" value="1"/>
</dbReference>
<evidence type="ECO:0000313" key="3">
    <source>
        <dbReference type="Proteomes" id="UP000319732"/>
    </source>
</evidence>
<dbReference type="GO" id="GO:0005829">
    <property type="term" value="C:cytosol"/>
    <property type="evidence" value="ECO:0007669"/>
    <property type="project" value="TreeGrafter"/>
</dbReference>
<comment type="caution">
    <text evidence="2">The sequence shown here is derived from an EMBL/GenBank/DDBJ whole genome shotgun (WGS) entry which is preliminary data.</text>
</comment>
<protein>
    <submittedName>
        <fullName evidence="2">Cyclic nucleotide-binding domain-containing protein</fullName>
    </submittedName>
</protein>
<dbReference type="RefSeq" id="WP_142902948.1">
    <property type="nucleotide sequence ID" value="NZ_ML660088.1"/>
</dbReference>
<dbReference type="Proteomes" id="UP000319732">
    <property type="component" value="Unassembled WGS sequence"/>
</dbReference>
<dbReference type="PANTHER" id="PTHR24567">
    <property type="entry name" value="CRP FAMILY TRANSCRIPTIONAL REGULATORY PROTEIN"/>
    <property type="match status" value="1"/>
</dbReference>
<dbReference type="Gene3D" id="2.60.120.10">
    <property type="entry name" value="Jelly Rolls"/>
    <property type="match status" value="1"/>
</dbReference>
<evidence type="ECO:0000259" key="1">
    <source>
        <dbReference type="PROSITE" id="PS50042"/>
    </source>
</evidence>
<dbReference type="SUPFAM" id="SSF51206">
    <property type="entry name" value="cAMP-binding domain-like"/>
    <property type="match status" value="1"/>
</dbReference>
<sequence>MAERIPHEPLLNVEKIRPIMDRISLFGGLSDLQLHSVFPLLKSVRYRAGETIFKQGDRPSYIYIVVSGKVRLAFDLQQHPLSETEFAPGASFGETSVIGIQAHCASTIAVEDTELAAMSREALMSIFAADKELFGLLTLNIAREASRRLHRADALLVEYARSQPCHLSSAAS</sequence>